<dbReference type="GO" id="GO:0006412">
    <property type="term" value="P:translation"/>
    <property type="evidence" value="ECO:0007669"/>
    <property type="project" value="InterPro"/>
</dbReference>
<sequence>MPSHKSAVKRERQNVKRNSRNTVARSSARTAVKKLREVIATGNKEEAIKGLKEVTKNLDTAASKGVIHRNNAANRVSSLASQVSKLG</sequence>
<dbReference type="NCBIfam" id="TIGR00029">
    <property type="entry name" value="S20"/>
    <property type="match status" value="1"/>
</dbReference>
<evidence type="ECO:0000256" key="7">
    <source>
        <dbReference type="SAM" id="MobiDB-lite"/>
    </source>
</evidence>
<keyword evidence="5 8" id="KW-0689">Ribosomal protein</keyword>
<keyword evidence="4" id="KW-0694">RNA-binding</keyword>
<dbReference type="PANTHER" id="PTHR33398">
    <property type="entry name" value="30S RIBOSOMAL PROTEIN S20"/>
    <property type="match status" value="1"/>
</dbReference>
<feature type="compositionally biased region" description="Polar residues" evidence="7">
    <location>
        <begin position="20"/>
        <end position="29"/>
    </location>
</feature>
<evidence type="ECO:0000256" key="5">
    <source>
        <dbReference type="ARBA" id="ARBA00022980"/>
    </source>
</evidence>
<evidence type="ECO:0000256" key="2">
    <source>
        <dbReference type="ARBA" id="ARBA00007634"/>
    </source>
</evidence>
<gene>
    <name evidence="8" type="ORF">MNBD_NITROSPINAE02-2245</name>
</gene>
<dbReference type="Gene3D" id="1.20.58.110">
    <property type="entry name" value="Ribosomal protein S20"/>
    <property type="match status" value="1"/>
</dbReference>
<dbReference type="AlphaFoldDB" id="A0A3B1C1Q0"/>
<dbReference type="HAMAP" id="MF_00500">
    <property type="entry name" value="Ribosomal_bS20"/>
    <property type="match status" value="1"/>
</dbReference>
<protein>
    <submittedName>
        <fullName evidence="8">SSU ribosomal protein S20p</fullName>
    </submittedName>
</protein>
<dbReference type="PANTHER" id="PTHR33398:SF1">
    <property type="entry name" value="SMALL RIBOSOMAL SUBUNIT PROTEIN BS20C"/>
    <property type="match status" value="1"/>
</dbReference>
<dbReference type="Pfam" id="PF01649">
    <property type="entry name" value="Ribosomal_S20p"/>
    <property type="match status" value="1"/>
</dbReference>
<dbReference type="InterPro" id="IPR036510">
    <property type="entry name" value="Ribosomal_bS20_sf"/>
</dbReference>
<dbReference type="GO" id="GO:0070181">
    <property type="term" value="F:small ribosomal subunit rRNA binding"/>
    <property type="evidence" value="ECO:0007669"/>
    <property type="project" value="TreeGrafter"/>
</dbReference>
<dbReference type="GO" id="GO:0005829">
    <property type="term" value="C:cytosol"/>
    <property type="evidence" value="ECO:0007669"/>
    <property type="project" value="TreeGrafter"/>
</dbReference>
<name>A0A3B1C1Q0_9ZZZZ</name>
<dbReference type="SUPFAM" id="SSF46992">
    <property type="entry name" value="Ribosomal protein S20"/>
    <property type="match status" value="1"/>
</dbReference>
<evidence type="ECO:0000256" key="1">
    <source>
        <dbReference type="ARBA" id="ARBA00003134"/>
    </source>
</evidence>
<proteinExistence type="inferred from homology"/>
<dbReference type="InterPro" id="IPR002583">
    <property type="entry name" value="Ribosomal_bS20"/>
</dbReference>
<comment type="function">
    <text evidence="1">Binds directly to 16S ribosomal RNA.</text>
</comment>
<evidence type="ECO:0000313" key="8">
    <source>
        <dbReference type="EMBL" id="VAX24119.1"/>
    </source>
</evidence>
<dbReference type="GO" id="GO:0003735">
    <property type="term" value="F:structural constituent of ribosome"/>
    <property type="evidence" value="ECO:0007669"/>
    <property type="project" value="InterPro"/>
</dbReference>
<feature type="region of interest" description="Disordered" evidence="7">
    <location>
        <begin position="1"/>
        <end position="29"/>
    </location>
</feature>
<reference evidence="8" key="1">
    <citation type="submission" date="2018-06" db="EMBL/GenBank/DDBJ databases">
        <authorList>
            <person name="Zhirakovskaya E."/>
        </authorList>
    </citation>
    <scope>NUCLEOTIDE SEQUENCE</scope>
</reference>
<evidence type="ECO:0000256" key="3">
    <source>
        <dbReference type="ARBA" id="ARBA00022730"/>
    </source>
</evidence>
<dbReference type="GO" id="GO:0015935">
    <property type="term" value="C:small ribosomal subunit"/>
    <property type="evidence" value="ECO:0007669"/>
    <property type="project" value="TreeGrafter"/>
</dbReference>
<comment type="similarity">
    <text evidence="2">Belongs to the bacterial ribosomal protein bS20 family.</text>
</comment>
<keyword evidence="6" id="KW-0687">Ribonucleoprotein</keyword>
<dbReference type="FunFam" id="1.20.58.110:FF:000001">
    <property type="entry name" value="30S ribosomal protein S20"/>
    <property type="match status" value="1"/>
</dbReference>
<evidence type="ECO:0000256" key="6">
    <source>
        <dbReference type="ARBA" id="ARBA00023274"/>
    </source>
</evidence>
<accession>A0A3B1C1Q0</accession>
<keyword evidence="3" id="KW-0699">rRNA-binding</keyword>
<evidence type="ECO:0000256" key="4">
    <source>
        <dbReference type="ARBA" id="ARBA00022884"/>
    </source>
</evidence>
<organism evidence="8">
    <name type="scientific">hydrothermal vent metagenome</name>
    <dbReference type="NCBI Taxonomy" id="652676"/>
    <lineage>
        <taxon>unclassified sequences</taxon>
        <taxon>metagenomes</taxon>
        <taxon>ecological metagenomes</taxon>
    </lineage>
</organism>
<dbReference type="EMBL" id="UOGE01000092">
    <property type="protein sequence ID" value="VAX24119.1"/>
    <property type="molecule type" value="Genomic_DNA"/>
</dbReference>